<name>A0A7T8KJ25_CALRO</name>
<sequence length="58" mass="6669">MNWVLAALRTRPFPPAYLEKASAFVSNKSPTSSRESPTALGRNRPRNCYYPRLQCQRI</sequence>
<accession>A0A7T8KJ25</accession>
<feature type="region of interest" description="Disordered" evidence="1">
    <location>
        <begin position="24"/>
        <end position="45"/>
    </location>
</feature>
<dbReference type="AlphaFoldDB" id="A0A7T8KJ25"/>
<dbReference type="Proteomes" id="UP000595437">
    <property type="component" value="Chromosome 1"/>
</dbReference>
<keyword evidence="3" id="KW-1185">Reference proteome</keyword>
<proteinExistence type="predicted"/>
<organism evidence="2 3">
    <name type="scientific">Caligus rogercresseyi</name>
    <name type="common">Sea louse</name>
    <dbReference type="NCBI Taxonomy" id="217165"/>
    <lineage>
        <taxon>Eukaryota</taxon>
        <taxon>Metazoa</taxon>
        <taxon>Ecdysozoa</taxon>
        <taxon>Arthropoda</taxon>
        <taxon>Crustacea</taxon>
        <taxon>Multicrustacea</taxon>
        <taxon>Hexanauplia</taxon>
        <taxon>Copepoda</taxon>
        <taxon>Siphonostomatoida</taxon>
        <taxon>Caligidae</taxon>
        <taxon>Caligus</taxon>
    </lineage>
</organism>
<evidence type="ECO:0000313" key="3">
    <source>
        <dbReference type="Proteomes" id="UP000595437"/>
    </source>
</evidence>
<reference evidence="3" key="1">
    <citation type="submission" date="2021-01" db="EMBL/GenBank/DDBJ databases">
        <title>Caligus Genome Assembly.</title>
        <authorList>
            <person name="Gallardo-Escarate C."/>
        </authorList>
    </citation>
    <scope>NUCLEOTIDE SEQUENCE [LARGE SCALE GENOMIC DNA]</scope>
</reference>
<protein>
    <submittedName>
        <fullName evidence="2">Uncharacterized protein</fullName>
    </submittedName>
</protein>
<evidence type="ECO:0000256" key="1">
    <source>
        <dbReference type="SAM" id="MobiDB-lite"/>
    </source>
</evidence>
<feature type="compositionally biased region" description="Polar residues" evidence="1">
    <location>
        <begin position="24"/>
        <end position="36"/>
    </location>
</feature>
<dbReference type="EMBL" id="CP045890">
    <property type="protein sequence ID" value="QQP56832.1"/>
    <property type="molecule type" value="Genomic_DNA"/>
</dbReference>
<gene>
    <name evidence="2" type="ORF">FKW44_001633</name>
</gene>
<evidence type="ECO:0000313" key="2">
    <source>
        <dbReference type="EMBL" id="QQP56832.1"/>
    </source>
</evidence>